<dbReference type="RefSeq" id="XP_013328844.1">
    <property type="nucleotide sequence ID" value="XM_013473390.1"/>
</dbReference>
<evidence type="ECO:0000313" key="4">
    <source>
        <dbReference type="Proteomes" id="UP000053958"/>
    </source>
</evidence>
<dbReference type="InterPro" id="IPR009288">
    <property type="entry name" value="AIG2-like_dom"/>
</dbReference>
<feature type="compositionally biased region" description="Basic and acidic residues" evidence="1">
    <location>
        <begin position="291"/>
        <end position="307"/>
    </location>
</feature>
<dbReference type="GeneID" id="25316076"/>
<sequence>MARDEAGKKCSLVVRGYVLCHGNIKALPALPAVSRQMSAPIHNLPLLHGSLVTTGCNHCLLVGVAGLQLPNRLGVLRGDTGLLSRPRAPSRMEIKPWYPADYRLAMSNTFSEEEVNYFLRKPGCTPRFVYGVLMLPTALKYYIDMDQRIDIAQNMTQATLFGYQLYAFAESSPPVIAPSSNPRASVEGMLVFNLNEVQRNAIYQFETGLMDLVSVEVEICQRDARNIRSLRTIEPVGTFAWRGSADGLIPLRRAAWQVDDFLRSTFYRHIERSQRASWTAPSSLSSSLSRDSLRDHTGPTTLNDERGGVNAVSGDWRTSLERIIEEL</sequence>
<feature type="domain" description="Gamma-glutamylcyclotransferase AIG2-like" evidence="2">
    <location>
        <begin position="128"/>
        <end position="223"/>
    </location>
</feature>
<dbReference type="Proteomes" id="UP000053958">
    <property type="component" value="Unassembled WGS sequence"/>
</dbReference>
<reference evidence="3 4" key="1">
    <citation type="submission" date="2015-04" db="EMBL/GenBank/DDBJ databases">
        <authorList>
            <person name="Heijne W.H."/>
            <person name="Fedorova N.D."/>
            <person name="Nierman W.C."/>
            <person name="Vollebregt A.W."/>
            <person name="Zhao Z."/>
            <person name="Wu L."/>
            <person name="Kumar M."/>
            <person name="Stam H."/>
            <person name="van den Berg M.A."/>
            <person name="Pel H.J."/>
        </authorList>
    </citation>
    <scope>NUCLEOTIDE SEQUENCE [LARGE SCALE GENOMIC DNA]</scope>
    <source>
        <strain evidence="3 4">CBS 393.64</strain>
    </source>
</reference>
<gene>
    <name evidence="3" type="ORF">T310_3727</name>
</gene>
<dbReference type="OrthoDB" id="1044435at2759"/>
<dbReference type="CDD" id="cd06661">
    <property type="entry name" value="GGCT_like"/>
    <property type="match status" value="1"/>
</dbReference>
<dbReference type="Pfam" id="PF06094">
    <property type="entry name" value="GGACT"/>
    <property type="match status" value="1"/>
</dbReference>
<evidence type="ECO:0000256" key="1">
    <source>
        <dbReference type="SAM" id="MobiDB-lite"/>
    </source>
</evidence>
<dbReference type="AlphaFoldDB" id="A0A0F4YVC9"/>
<comment type="caution">
    <text evidence="3">The sequence shown here is derived from an EMBL/GenBank/DDBJ whole genome shotgun (WGS) entry which is preliminary data.</text>
</comment>
<protein>
    <recommendedName>
        <fullName evidence="2">Gamma-glutamylcyclotransferase AIG2-like domain-containing protein</fullName>
    </recommendedName>
</protein>
<accession>A0A0F4YVC9</accession>
<dbReference type="EMBL" id="LASV01000148">
    <property type="protein sequence ID" value="KKA22232.1"/>
    <property type="molecule type" value="Genomic_DNA"/>
</dbReference>
<evidence type="ECO:0000313" key="3">
    <source>
        <dbReference type="EMBL" id="KKA22232.1"/>
    </source>
</evidence>
<evidence type="ECO:0000259" key="2">
    <source>
        <dbReference type="Pfam" id="PF06094"/>
    </source>
</evidence>
<keyword evidence="4" id="KW-1185">Reference proteome</keyword>
<feature type="region of interest" description="Disordered" evidence="1">
    <location>
        <begin position="282"/>
        <end position="310"/>
    </location>
</feature>
<dbReference type="InterPro" id="IPR013024">
    <property type="entry name" value="GGCT-like"/>
</dbReference>
<dbReference type="Gene3D" id="3.10.490.10">
    <property type="entry name" value="Gamma-glutamyl cyclotransferase-like"/>
    <property type="match status" value="1"/>
</dbReference>
<organism evidence="3 4">
    <name type="scientific">Rasamsonia emersonii (strain ATCC 16479 / CBS 393.64 / IMI 116815)</name>
    <dbReference type="NCBI Taxonomy" id="1408163"/>
    <lineage>
        <taxon>Eukaryota</taxon>
        <taxon>Fungi</taxon>
        <taxon>Dikarya</taxon>
        <taxon>Ascomycota</taxon>
        <taxon>Pezizomycotina</taxon>
        <taxon>Eurotiomycetes</taxon>
        <taxon>Eurotiomycetidae</taxon>
        <taxon>Eurotiales</taxon>
        <taxon>Trichocomaceae</taxon>
        <taxon>Rasamsonia</taxon>
    </lineage>
</organism>
<name>A0A0F4YVC9_RASE3</name>
<proteinExistence type="predicted"/>